<keyword evidence="3" id="KW-1185">Reference proteome</keyword>
<dbReference type="EMBL" id="JBGBZJ010000003">
    <property type="protein sequence ID" value="MEY9455658.1"/>
    <property type="molecule type" value="Genomic_DNA"/>
</dbReference>
<name>A0ABV4FXN8_9BRAD</name>
<evidence type="ECO:0000313" key="2">
    <source>
        <dbReference type="EMBL" id="MEY9455658.1"/>
    </source>
</evidence>
<protein>
    <submittedName>
        <fullName evidence="2">Uncharacterized protein</fullName>
    </submittedName>
</protein>
<sequence length="242" mass="27338">MRKSSNCRPPRSCGWSHRGSLPRPHHSPTGSSDFGIWDERAGMDGDPVEPFLQLCFLHQDLRHVPAKRTSGRGLARTLASFRKQLHTTEREQTPPNLAGVRGHRLLYPGRLHLVQIKRAHAAPRLCIDCLTIIVALPPHRNILRLAIRNARRSFDDQACGPHAGHNVLRLQPARLFELRIPSGDATAVILTILHSISRRLPASRRPQGPRFPFLNSALARTRTNQFNREFWHNPKGSARKPT</sequence>
<feature type="region of interest" description="Disordered" evidence="1">
    <location>
        <begin position="1"/>
        <end position="39"/>
    </location>
</feature>
<evidence type="ECO:0000256" key="1">
    <source>
        <dbReference type="SAM" id="MobiDB-lite"/>
    </source>
</evidence>
<evidence type="ECO:0000313" key="3">
    <source>
        <dbReference type="Proteomes" id="UP001565369"/>
    </source>
</evidence>
<reference evidence="2 3" key="1">
    <citation type="submission" date="2024-07" db="EMBL/GenBank/DDBJ databases">
        <title>Genomic Encyclopedia of Type Strains, Phase V (KMG-V): Genome sequencing to study the core and pangenomes of soil and plant-associated prokaryotes.</title>
        <authorList>
            <person name="Whitman W."/>
        </authorList>
    </citation>
    <scope>NUCLEOTIDE SEQUENCE [LARGE SCALE GENOMIC DNA]</scope>
    <source>
        <strain evidence="2 3">USDA 152</strain>
    </source>
</reference>
<organism evidence="2 3">
    <name type="scientific">Bradyrhizobium ottawaense</name>
    <dbReference type="NCBI Taxonomy" id="931866"/>
    <lineage>
        <taxon>Bacteria</taxon>
        <taxon>Pseudomonadati</taxon>
        <taxon>Pseudomonadota</taxon>
        <taxon>Alphaproteobacteria</taxon>
        <taxon>Hyphomicrobiales</taxon>
        <taxon>Nitrobacteraceae</taxon>
        <taxon>Bradyrhizobium</taxon>
    </lineage>
</organism>
<comment type="caution">
    <text evidence="2">The sequence shown here is derived from an EMBL/GenBank/DDBJ whole genome shotgun (WGS) entry which is preliminary data.</text>
</comment>
<proteinExistence type="predicted"/>
<dbReference type="Proteomes" id="UP001565369">
    <property type="component" value="Unassembled WGS sequence"/>
</dbReference>
<accession>A0ABV4FXN8</accession>
<gene>
    <name evidence="2" type="ORF">ABIG07_004606</name>
</gene>